<evidence type="ECO:0000256" key="1">
    <source>
        <dbReference type="SAM" id="Phobius"/>
    </source>
</evidence>
<reference evidence="2" key="1">
    <citation type="submission" date="2020-11" db="EMBL/GenBank/DDBJ databases">
        <title>Sequencing the genomes of 1000 actinobacteria strains.</title>
        <authorList>
            <person name="Klenk H.-P."/>
        </authorList>
    </citation>
    <scope>NUCLEOTIDE SEQUENCE</scope>
    <source>
        <strain evidence="2">DSM 43175</strain>
    </source>
</reference>
<keyword evidence="1" id="KW-1133">Transmembrane helix</keyword>
<keyword evidence="1" id="KW-0472">Membrane</keyword>
<keyword evidence="3" id="KW-1185">Reference proteome</keyword>
<proteinExistence type="predicted"/>
<sequence length="100" mass="10639">MRLLIMLAAVAVLAVVVILVYYAVTEGPRPPARAAGWETHTESSGGVTTVLVRQVAGDGAELGRQVVASIPDGAPDWETRYHEAMAEARSRVAALRIEAE</sequence>
<feature type="transmembrane region" description="Helical" evidence="1">
    <location>
        <begin position="6"/>
        <end position="24"/>
    </location>
</feature>
<dbReference type="RefSeq" id="WP_197009582.1">
    <property type="nucleotide sequence ID" value="NZ_BAABES010000025.1"/>
</dbReference>
<keyword evidence="1" id="KW-0812">Transmembrane</keyword>
<comment type="caution">
    <text evidence="2">The sequence shown here is derived from an EMBL/GenBank/DDBJ whole genome shotgun (WGS) entry which is preliminary data.</text>
</comment>
<name>A0A931DH27_9ACTN</name>
<accession>A0A931DH27</accession>
<organism evidence="2 3">
    <name type="scientific">Actinomadura viridis</name>
    <dbReference type="NCBI Taxonomy" id="58110"/>
    <lineage>
        <taxon>Bacteria</taxon>
        <taxon>Bacillati</taxon>
        <taxon>Actinomycetota</taxon>
        <taxon>Actinomycetes</taxon>
        <taxon>Streptosporangiales</taxon>
        <taxon>Thermomonosporaceae</taxon>
        <taxon>Actinomadura</taxon>
    </lineage>
</organism>
<protein>
    <submittedName>
        <fullName evidence="2">Uncharacterized protein</fullName>
    </submittedName>
</protein>
<evidence type="ECO:0000313" key="3">
    <source>
        <dbReference type="Proteomes" id="UP000614047"/>
    </source>
</evidence>
<gene>
    <name evidence="2" type="ORF">IW256_000716</name>
</gene>
<dbReference type="AlphaFoldDB" id="A0A931DH27"/>
<evidence type="ECO:0000313" key="2">
    <source>
        <dbReference type="EMBL" id="MBG6086603.1"/>
    </source>
</evidence>
<dbReference type="Proteomes" id="UP000614047">
    <property type="component" value="Unassembled WGS sequence"/>
</dbReference>
<dbReference type="EMBL" id="JADOUA010000001">
    <property type="protein sequence ID" value="MBG6086603.1"/>
    <property type="molecule type" value="Genomic_DNA"/>
</dbReference>